<geneLocation type="plasmid" evidence="1 2">
    <name>pI</name>
</geneLocation>
<keyword evidence="2" id="KW-1185">Reference proteome</keyword>
<dbReference type="EMBL" id="LR778302">
    <property type="protein sequence ID" value="CAB1371292.1"/>
    <property type="molecule type" value="Genomic_DNA"/>
</dbReference>
<dbReference type="AlphaFoldDB" id="A0A6S6Y6W9"/>
<accession>A0A6S6Y6W9</accession>
<sequence>MQKTMMEQLKGAASRFWDQTVLGNTPDVGKNPAPLDAANELTKVYGLHNILRYDQFDPERELFYNDNSVAFAFEVLAQTGADDEMANRLATLFTPIPPHFGVQWCLFGSPILDQQYQAYKDQRHIAVDRGETSSFFLELAERRINYIRRTSGRPLFPNDNFMIKNIRLMISVTKAGSHTDSKLVEEMTELRETIRASLRTANLPAYTMNADGLIDFLWPILNPEVMFNGQPFPALGYDEGKPLKHQLTDFGQHVRVKADEILSGCRRPPRTRKTRAFPCADSASCNTHRRKSCGKWPTSSAASSMTACSTHARLSSRAAFSPWTPTSWTARPSSRARGPR</sequence>
<gene>
    <name evidence="1" type="ORF">DENOEST_P0134</name>
</gene>
<protein>
    <submittedName>
        <fullName evidence="1">Uncharacterized protein</fullName>
    </submittedName>
</protein>
<dbReference type="InterPro" id="IPR025955">
    <property type="entry name" value="TraC/Conjuga_ATPase"/>
</dbReference>
<dbReference type="KEGG" id="doe:DENOEST_P0134"/>
<dbReference type="Proteomes" id="UP000515733">
    <property type="component" value="Plasmid pI"/>
</dbReference>
<proteinExistence type="predicted"/>
<keyword evidence="1" id="KW-0614">Plasmid</keyword>
<evidence type="ECO:0000313" key="2">
    <source>
        <dbReference type="Proteomes" id="UP000515733"/>
    </source>
</evidence>
<evidence type="ECO:0000313" key="1">
    <source>
        <dbReference type="EMBL" id="CAB1371292.1"/>
    </source>
</evidence>
<reference evidence="1 2" key="1">
    <citation type="submission" date="2020-03" db="EMBL/GenBank/DDBJ databases">
        <authorList>
            <consortium name="Genoscope - CEA"/>
            <person name="William W."/>
        </authorList>
    </citation>
    <scope>NUCLEOTIDE SEQUENCE [LARGE SCALE GENOMIC DNA]</scope>
    <source>
        <strain evidence="2">DSM 16959</strain>
        <plasmid evidence="1 2">pI</plasmid>
    </source>
</reference>
<name>A0A6S6Y6W9_9PROT</name>
<organism evidence="1 2">
    <name type="scientific">Denitratisoma oestradiolicum</name>
    <dbReference type="NCBI Taxonomy" id="311182"/>
    <lineage>
        <taxon>Bacteria</taxon>
        <taxon>Pseudomonadati</taxon>
        <taxon>Pseudomonadota</taxon>
        <taxon>Betaproteobacteria</taxon>
        <taxon>Nitrosomonadales</taxon>
        <taxon>Sterolibacteriaceae</taxon>
        <taxon>Denitratisoma</taxon>
    </lineage>
</organism>
<dbReference type="Pfam" id="PF11130">
    <property type="entry name" value="TraC_F_IV"/>
    <property type="match status" value="1"/>
</dbReference>